<comment type="caution">
    <text evidence="2">The sequence shown here is derived from an EMBL/GenBank/DDBJ whole genome shotgun (WGS) entry which is preliminary data.</text>
</comment>
<feature type="region of interest" description="Disordered" evidence="1">
    <location>
        <begin position="30"/>
        <end position="70"/>
    </location>
</feature>
<gene>
    <name evidence="2" type="ORF">PoB_005768500</name>
</gene>
<dbReference type="AlphaFoldDB" id="A0AAV4CEG0"/>
<evidence type="ECO:0008006" key="4">
    <source>
        <dbReference type="Google" id="ProtNLM"/>
    </source>
</evidence>
<evidence type="ECO:0000313" key="3">
    <source>
        <dbReference type="Proteomes" id="UP000735302"/>
    </source>
</evidence>
<dbReference type="EMBL" id="BLXT01006360">
    <property type="protein sequence ID" value="GFO31180.1"/>
    <property type="molecule type" value="Genomic_DNA"/>
</dbReference>
<accession>A0AAV4CEG0</accession>
<protein>
    <recommendedName>
        <fullName evidence="4">Secreted protein</fullName>
    </recommendedName>
</protein>
<evidence type="ECO:0000256" key="1">
    <source>
        <dbReference type="SAM" id="MobiDB-lite"/>
    </source>
</evidence>
<evidence type="ECO:0000313" key="2">
    <source>
        <dbReference type="EMBL" id="GFO31180.1"/>
    </source>
</evidence>
<name>A0AAV4CEG0_9GAST</name>
<sequence>MRRHNSTSTSSTSVAPVLRPAALAHKCCCPWRPENNNGPGRRESPRRPDYNPVSARTQKPRTGPVPGRSTRLAPFFPAINFCRLLSPQLLSGPRRF</sequence>
<feature type="compositionally biased region" description="Basic and acidic residues" evidence="1">
    <location>
        <begin position="40"/>
        <end position="49"/>
    </location>
</feature>
<organism evidence="2 3">
    <name type="scientific">Plakobranchus ocellatus</name>
    <dbReference type="NCBI Taxonomy" id="259542"/>
    <lineage>
        <taxon>Eukaryota</taxon>
        <taxon>Metazoa</taxon>
        <taxon>Spiralia</taxon>
        <taxon>Lophotrochozoa</taxon>
        <taxon>Mollusca</taxon>
        <taxon>Gastropoda</taxon>
        <taxon>Heterobranchia</taxon>
        <taxon>Euthyneura</taxon>
        <taxon>Panpulmonata</taxon>
        <taxon>Sacoglossa</taxon>
        <taxon>Placobranchoidea</taxon>
        <taxon>Plakobranchidae</taxon>
        <taxon>Plakobranchus</taxon>
    </lineage>
</organism>
<proteinExistence type="predicted"/>
<reference evidence="2 3" key="1">
    <citation type="journal article" date="2021" name="Elife">
        <title>Chloroplast acquisition without the gene transfer in kleptoplastic sea slugs, Plakobranchus ocellatus.</title>
        <authorList>
            <person name="Maeda T."/>
            <person name="Takahashi S."/>
            <person name="Yoshida T."/>
            <person name="Shimamura S."/>
            <person name="Takaki Y."/>
            <person name="Nagai Y."/>
            <person name="Toyoda A."/>
            <person name="Suzuki Y."/>
            <person name="Arimoto A."/>
            <person name="Ishii H."/>
            <person name="Satoh N."/>
            <person name="Nishiyama T."/>
            <person name="Hasebe M."/>
            <person name="Maruyama T."/>
            <person name="Minagawa J."/>
            <person name="Obokata J."/>
            <person name="Shigenobu S."/>
        </authorList>
    </citation>
    <scope>NUCLEOTIDE SEQUENCE [LARGE SCALE GENOMIC DNA]</scope>
</reference>
<dbReference type="Proteomes" id="UP000735302">
    <property type="component" value="Unassembled WGS sequence"/>
</dbReference>
<keyword evidence="3" id="KW-1185">Reference proteome</keyword>